<evidence type="ECO:0000313" key="2">
    <source>
        <dbReference type="EMBL" id="POG60188.1"/>
    </source>
</evidence>
<evidence type="ECO:0000313" key="3">
    <source>
        <dbReference type="Proteomes" id="UP000018888"/>
    </source>
</evidence>
<comment type="caution">
    <text evidence="2">The sequence shown here is derived from an EMBL/GenBank/DDBJ whole genome shotgun (WGS) entry which is preliminary data.</text>
</comment>
<keyword evidence="1" id="KW-0472">Membrane</keyword>
<accession>A0A2P4P478</accession>
<proteinExistence type="predicted"/>
<organism evidence="2 3">
    <name type="scientific">Rhizophagus irregularis (strain DAOM 181602 / DAOM 197198 / MUCL 43194)</name>
    <name type="common">Arbuscular mycorrhizal fungus</name>
    <name type="synonym">Glomus intraradices</name>
    <dbReference type="NCBI Taxonomy" id="747089"/>
    <lineage>
        <taxon>Eukaryota</taxon>
        <taxon>Fungi</taxon>
        <taxon>Fungi incertae sedis</taxon>
        <taxon>Mucoromycota</taxon>
        <taxon>Glomeromycotina</taxon>
        <taxon>Glomeromycetes</taxon>
        <taxon>Glomerales</taxon>
        <taxon>Glomeraceae</taxon>
        <taxon>Rhizophagus</taxon>
    </lineage>
</organism>
<protein>
    <submittedName>
        <fullName evidence="2">Uncharacterized protein</fullName>
    </submittedName>
</protein>
<feature type="transmembrane region" description="Helical" evidence="1">
    <location>
        <begin position="44"/>
        <end position="65"/>
    </location>
</feature>
<sequence length="151" mass="17921">MLKIGNGLYPLLKTKKDSIDDNIRILLMHHQFKTILPIRNHDEFIHIAVLSLLLILGKEVFIMIVPTSSNFLHSGHWTSHRDNFWFDNIDLFSFLNNNFLGNLILDTVHSFFLCSHFFYFFPIGRWVLGRSWIRPVLILFLKVRNRRLWAA</sequence>
<keyword evidence="1" id="KW-1133">Transmembrane helix</keyword>
<dbReference type="AlphaFoldDB" id="A0A2P4P478"/>
<dbReference type="EMBL" id="AUPC02000405">
    <property type="protein sequence ID" value="POG60188.1"/>
    <property type="molecule type" value="Genomic_DNA"/>
</dbReference>
<feature type="transmembrane region" description="Helical" evidence="1">
    <location>
        <begin position="99"/>
        <end position="121"/>
    </location>
</feature>
<gene>
    <name evidence="2" type="ORF">GLOIN_2v1715772</name>
</gene>
<keyword evidence="1" id="KW-0812">Transmembrane</keyword>
<dbReference type="Proteomes" id="UP000018888">
    <property type="component" value="Unassembled WGS sequence"/>
</dbReference>
<reference evidence="2 3" key="1">
    <citation type="journal article" date="2013" name="Proc. Natl. Acad. Sci. U.S.A.">
        <title>Genome of an arbuscular mycorrhizal fungus provides insight into the oldest plant symbiosis.</title>
        <authorList>
            <person name="Tisserant E."/>
            <person name="Malbreil M."/>
            <person name="Kuo A."/>
            <person name="Kohler A."/>
            <person name="Symeonidi A."/>
            <person name="Balestrini R."/>
            <person name="Charron P."/>
            <person name="Duensing N."/>
            <person name="Frei Dit Frey N."/>
            <person name="Gianinazzi-Pearson V."/>
            <person name="Gilbert L.B."/>
            <person name="Handa Y."/>
            <person name="Herr J.R."/>
            <person name="Hijri M."/>
            <person name="Koul R."/>
            <person name="Kawaguchi M."/>
            <person name="Krajinski F."/>
            <person name="Lammers P.J."/>
            <person name="Masclaux F.G."/>
            <person name="Murat C."/>
            <person name="Morin E."/>
            <person name="Ndikumana S."/>
            <person name="Pagni M."/>
            <person name="Petitpierre D."/>
            <person name="Requena N."/>
            <person name="Rosikiewicz P."/>
            <person name="Riley R."/>
            <person name="Saito K."/>
            <person name="San Clemente H."/>
            <person name="Shapiro H."/>
            <person name="van Tuinen D."/>
            <person name="Becard G."/>
            <person name="Bonfante P."/>
            <person name="Paszkowski U."/>
            <person name="Shachar-Hill Y.Y."/>
            <person name="Tuskan G.A."/>
            <person name="Young P.W."/>
            <person name="Sanders I.R."/>
            <person name="Henrissat B."/>
            <person name="Rensing S.A."/>
            <person name="Grigoriev I.V."/>
            <person name="Corradi N."/>
            <person name="Roux C."/>
            <person name="Martin F."/>
        </authorList>
    </citation>
    <scope>NUCLEOTIDE SEQUENCE [LARGE SCALE GENOMIC DNA]</scope>
    <source>
        <strain evidence="2 3">DAOM 197198</strain>
    </source>
</reference>
<evidence type="ECO:0000256" key="1">
    <source>
        <dbReference type="SAM" id="Phobius"/>
    </source>
</evidence>
<name>A0A2P4P478_RHIID</name>
<reference evidence="2 3" key="2">
    <citation type="journal article" date="2018" name="New Phytol.">
        <title>High intraspecific genome diversity in the model arbuscular mycorrhizal symbiont Rhizophagus irregularis.</title>
        <authorList>
            <person name="Chen E.C.H."/>
            <person name="Morin E."/>
            <person name="Beaudet D."/>
            <person name="Noel J."/>
            <person name="Yildirir G."/>
            <person name="Ndikumana S."/>
            <person name="Charron P."/>
            <person name="St-Onge C."/>
            <person name="Giorgi J."/>
            <person name="Kruger M."/>
            <person name="Marton T."/>
            <person name="Ropars J."/>
            <person name="Grigoriev I.V."/>
            <person name="Hainaut M."/>
            <person name="Henrissat B."/>
            <person name="Roux C."/>
            <person name="Martin F."/>
            <person name="Corradi N."/>
        </authorList>
    </citation>
    <scope>NUCLEOTIDE SEQUENCE [LARGE SCALE GENOMIC DNA]</scope>
    <source>
        <strain evidence="2 3">DAOM 197198</strain>
    </source>
</reference>
<keyword evidence="3" id="KW-1185">Reference proteome</keyword>